<organism evidence="1 2">
    <name type="scientific">Ditylenchus dipsaci</name>
    <dbReference type="NCBI Taxonomy" id="166011"/>
    <lineage>
        <taxon>Eukaryota</taxon>
        <taxon>Metazoa</taxon>
        <taxon>Ecdysozoa</taxon>
        <taxon>Nematoda</taxon>
        <taxon>Chromadorea</taxon>
        <taxon>Rhabditida</taxon>
        <taxon>Tylenchina</taxon>
        <taxon>Tylenchomorpha</taxon>
        <taxon>Sphaerularioidea</taxon>
        <taxon>Anguinidae</taxon>
        <taxon>Anguininae</taxon>
        <taxon>Ditylenchus</taxon>
    </lineage>
</organism>
<keyword evidence="1" id="KW-1185">Reference proteome</keyword>
<dbReference type="WBParaSite" id="jg11721">
    <property type="protein sequence ID" value="jg11721"/>
    <property type="gene ID" value="jg11721"/>
</dbReference>
<sequence>MQDYQKRLAEAHEIEVTMISVVIAKQNSVISAVIAKRDAAVAKAVLKRNSDIATAELDLSDNPIDAKDKITIADIKSNHEVEVAYIYARPDISNAISQAEYSTSLAEISERSHIRLVEDIAKQDQDAYEAAVVNLHALEKWSVQKESIKEENI</sequence>
<accession>A0A915CR12</accession>
<name>A0A915CR12_9BILA</name>
<protein>
    <submittedName>
        <fullName evidence="2">Uncharacterized protein</fullName>
    </submittedName>
</protein>
<dbReference type="Proteomes" id="UP000887574">
    <property type="component" value="Unplaced"/>
</dbReference>
<evidence type="ECO:0000313" key="1">
    <source>
        <dbReference type="Proteomes" id="UP000887574"/>
    </source>
</evidence>
<dbReference type="AlphaFoldDB" id="A0A915CR12"/>
<evidence type="ECO:0000313" key="2">
    <source>
        <dbReference type="WBParaSite" id="jg11721"/>
    </source>
</evidence>
<proteinExistence type="predicted"/>
<reference evidence="2" key="1">
    <citation type="submission" date="2022-11" db="UniProtKB">
        <authorList>
            <consortium name="WormBaseParasite"/>
        </authorList>
    </citation>
    <scope>IDENTIFICATION</scope>
</reference>